<organism evidence="1 2">
    <name type="scientific">Balaenoptera physalus</name>
    <name type="common">Fin whale</name>
    <name type="synonym">Balaena physalus</name>
    <dbReference type="NCBI Taxonomy" id="9770"/>
    <lineage>
        <taxon>Eukaryota</taxon>
        <taxon>Metazoa</taxon>
        <taxon>Chordata</taxon>
        <taxon>Craniata</taxon>
        <taxon>Vertebrata</taxon>
        <taxon>Euteleostomi</taxon>
        <taxon>Mammalia</taxon>
        <taxon>Eutheria</taxon>
        <taxon>Laurasiatheria</taxon>
        <taxon>Artiodactyla</taxon>
        <taxon>Whippomorpha</taxon>
        <taxon>Cetacea</taxon>
        <taxon>Mysticeti</taxon>
        <taxon>Balaenopteridae</taxon>
        <taxon>Balaenoptera</taxon>
    </lineage>
</organism>
<gene>
    <name evidence="1" type="ORF">E2I00_006702</name>
</gene>
<comment type="caution">
    <text evidence="1">The sequence shown here is derived from an EMBL/GenBank/DDBJ whole genome shotgun (WGS) entry which is preliminary data.</text>
</comment>
<accession>A0A6A1QC83</accession>
<sequence length="78" mass="8343">MASVRTFFSDPNLTLLVLGNLHSVLYMTDGGLGLYTRRLNRLPDGMAVVRETLQRNTSLGLGDADSSAGPGDLLGFLC</sequence>
<evidence type="ECO:0000313" key="2">
    <source>
        <dbReference type="Proteomes" id="UP000437017"/>
    </source>
</evidence>
<reference evidence="1 2" key="1">
    <citation type="journal article" date="2019" name="PLoS ONE">
        <title>Genomic analyses reveal an absence of contemporary introgressive admixture between fin whales and blue whales, despite known hybrids.</title>
        <authorList>
            <person name="Westbury M.V."/>
            <person name="Petersen B."/>
            <person name="Lorenzen E.D."/>
        </authorList>
    </citation>
    <scope>NUCLEOTIDE SEQUENCE [LARGE SCALE GENOMIC DNA]</scope>
    <source>
        <strain evidence="1">FinWhale-01</strain>
    </source>
</reference>
<name>A0A6A1QC83_BALPH</name>
<proteinExistence type="predicted"/>
<dbReference type="EMBL" id="SGJD01000638">
    <property type="protein sequence ID" value="KAB0404249.1"/>
    <property type="molecule type" value="Genomic_DNA"/>
</dbReference>
<keyword evidence="2" id="KW-1185">Reference proteome</keyword>
<protein>
    <submittedName>
        <fullName evidence="1">Uncharacterized protein</fullName>
    </submittedName>
</protein>
<dbReference type="AlphaFoldDB" id="A0A6A1QC83"/>
<dbReference type="Proteomes" id="UP000437017">
    <property type="component" value="Unassembled WGS sequence"/>
</dbReference>
<evidence type="ECO:0000313" key="1">
    <source>
        <dbReference type="EMBL" id="KAB0404249.1"/>
    </source>
</evidence>
<dbReference type="OrthoDB" id="2161974at2759"/>